<organism evidence="2 3">
    <name type="scientific">Colletotrichum gloeosporioides</name>
    <name type="common">Anthracnose fungus</name>
    <name type="synonym">Glomerella cingulata</name>
    <dbReference type="NCBI Taxonomy" id="474922"/>
    <lineage>
        <taxon>Eukaryota</taxon>
        <taxon>Fungi</taxon>
        <taxon>Dikarya</taxon>
        <taxon>Ascomycota</taxon>
        <taxon>Pezizomycotina</taxon>
        <taxon>Sordariomycetes</taxon>
        <taxon>Hypocreomycetidae</taxon>
        <taxon>Glomerellales</taxon>
        <taxon>Glomerellaceae</taxon>
        <taxon>Colletotrichum</taxon>
        <taxon>Colletotrichum gloeosporioides species complex</taxon>
    </lineage>
</organism>
<name>A0A8H4C827_COLGL</name>
<proteinExistence type="predicted"/>
<comment type="caution">
    <text evidence="2">The sequence shown here is derived from an EMBL/GenBank/DDBJ whole genome shotgun (WGS) entry which is preliminary data.</text>
</comment>
<protein>
    <submittedName>
        <fullName evidence="2">Uncharacterized protein</fullName>
    </submittedName>
</protein>
<dbReference type="GeneID" id="69020192"/>
<evidence type="ECO:0000313" key="3">
    <source>
        <dbReference type="Proteomes" id="UP000613401"/>
    </source>
</evidence>
<feature type="non-terminal residue" evidence="2">
    <location>
        <position position="1"/>
    </location>
</feature>
<evidence type="ECO:0000313" key="2">
    <source>
        <dbReference type="EMBL" id="KAF3799106.1"/>
    </source>
</evidence>
<keyword evidence="3" id="KW-1185">Reference proteome</keyword>
<reference evidence="2" key="1">
    <citation type="journal article" date="2020" name="Phytopathology">
        <title>Genome sequence and comparative analysis of Colletotrichum gloeosporioides isolated from Liriodendron leaves.</title>
        <authorList>
            <person name="Fu F.F."/>
            <person name="Hao Z."/>
            <person name="Wang P."/>
            <person name="Lu Y."/>
            <person name="Xue L.J."/>
            <person name="Wei G."/>
            <person name="Tian Y."/>
            <person name="Baishi H."/>
            <person name="Xu H."/>
            <person name="Shi J."/>
            <person name="Cheng T."/>
            <person name="Wang G."/>
            <person name="Yi Y."/>
            <person name="Chen J."/>
        </authorList>
    </citation>
    <scope>NUCLEOTIDE SEQUENCE</scope>
    <source>
        <strain evidence="2">Lc1</strain>
    </source>
</reference>
<evidence type="ECO:0000256" key="1">
    <source>
        <dbReference type="SAM" id="MobiDB-lite"/>
    </source>
</evidence>
<dbReference type="RefSeq" id="XP_045258266.1">
    <property type="nucleotide sequence ID" value="XM_045412937.1"/>
</dbReference>
<gene>
    <name evidence="2" type="ORF">GCG54_00013075</name>
</gene>
<reference evidence="2" key="2">
    <citation type="submission" date="2020-03" db="EMBL/GenBank/DDBJ databases">
        <authorList>
            <person name="Fu F.-F."/>
            <person name="Chen J."/>
        </authorList>
    </citation>
    <scope>NUCLEOTIDE SEQUENCE</scope>
    <source>
        <strain evidence="2">Lc1</strain>
    </source>
</reference>
<dbReference type="Proteomes" id="UP000613401">
    <property type="component" value="Unassembled WGS sequence"/>
</dbReference>
<feature type="region of interest" description="Disordered" evidence="1">
    <location>
        <begin position="21"/>
        <end position="42"/>
    </location>
</feature>
<dbReference type="AlphaFoldDB" id="A0A8H4C827"/>
<dbReference type="EMBL" id="WVTB01000087">
    <property type="protein sequence ID" value="KAF3799106.1"/>
    <property type="molecule type" value="Genomic_DNA"/>
</dbReference>
<sequence length="42" mass="4618">PGHLGPRRRVPLRTEFCLPGRRRLAPSPVPYGVPTSPSLEPT</sequence>
<accession>A0A8H4C827</accession>